<dbReference type="PROSITE" id="PS51084">
    <property type="entry name" value="HIT_2"/>
    <property type="match status" value="1"/>
</dbReference>
<gene>
    <name evidence="5" type="ORF">FYJ59_08855</name>
</gene>
<feature type="active site" description="Tele-AMP-histidine intermediate" evidence="1">
    <location>
        <position position="101"/>
    </location>
</feature>
<dbReference type="PANTHER" id="PTHR46648">
    <property type="entry name" value="HIT FAMILY PROTEIN 1"/>
    <property type="match status" value="1"/>
</dbReference>
<protein>
    <submittedName>
        <fullName evidence="5">HIT family protein</fullName>
    </submittedName>
</protein>
<dbReference type="InterPro" id="IPR036265">
    <property type="entry name" value="HIT-like_sf"/>
</dbReference>
<evidence type="ECO:0000313" key="6">
    <source>
        <dbReference type="Proteomes" id="UP000476055"/>
    </source>
</evidence>
<dbReference type="InterPro" id="IPR019808">
    <property type="entry name" value="Histidine_triad_CS"/>
</dbReference>
<dbReference type="InterPro" id="IPR001310">
    <property type="entry name" value="Histidine_triad_HIT"/>
</dbReference>
<evidence type="ECO:0000313" key="5">
    <source>
        <dbReference type="EMBL" id="MST58344.1"/>
    </source>
</evidence>
<keyword evidence="6" id="KW-1185">Reference proteome</keyword>
<organism evidence="5 6">
    <name type="scientific">Waltera intestinalis</name>
    <dbReference type="NCBI Taxonomy" id="2606635"/>
    <lineage>
        <taxon>Bacteria</taxon>
        <taxon>Bacillati</taxon>
        <taxon>Bacillota</taxon>
        <taxon>Clostridia</taxon>
        <taxon>Lachnospirales</taxon>
        <taxon>Lachnospiraceae</taxon>
        <taxon>Waltera</taxon>
    </lineage>
</organism>
<dbReference type="Proteomes" id="UP000476055">
    <property type="component" value="Unassembled WGS sequence"/>
</dbReference>
<dbReference type="AlphaFoldDB" id="A0A6L5YIV4"/>
<evidence type="ECO:0000256" key="3">
    <source>
        <dbReference type="PROSITE-ProRule" id="PRU00464"/>
    </source>
</evidence>
<accession>A0A6L5YIV4</accession>
<dbReference type="Pfam" id="PF01230">
    <property type="entry name" value="HIT"/>
    <property type="match status" value="1"/>
</dbReference>
<dbReference type="GO" id="GO:0009117">
    <property type="term" value="P:nucleotide metabolic process"/>
    <property type="evidence" value="ECO:0007669"/>
    <property type="project" value="TreeGrafter"/>
</dbReference>
<evidence type="ECO:0000259" key="4">
    <source>
        <dbReference type="PROSITE" id="PS51084"/>
    </source>
</evidence>
<sequence length="136" mass="15373">MKKEDCIFCKIANGDIPSKTLYEDEDFRVILDLGPATKGHALILPKEHADNLYELPDETASKVFVIAKKLAIKMKEKLNCDGLNIVQNNGEAAGQTVQHFHMHLIPRYVNDGQKILWTPGESTPEELEEVRRTITE</sequence>
<dbReference type="EMBL" id="VUMU01000010">
    <property type="protein sequence ID" value="MST58344.1"/>
    <property type="molecule type" value="Genomic_DNA"/>
</dbReference>
<dbReference type="InterPro" id="IPR039384">
    <property type="entry name" value="HINT"/>
</dbReference>
<proteinExistence type="predicted"/>
<dbReference type="PANTHER" id="PTHR46648:SF1">
    <property type="entry name" value="ADENOSINE 5'-MONOPHOSPHORAMIDASE HNT1"/>
    <property type="match status" value="1"/>
</dbReference>
<reference evidence="5 6" key="1">
    <citation type="submission" date="2019-08" db="EMBL/GenBank/DDBJ databases">
        <title>In-depth cultivation of the pig gut microbiome towards novel bacterial diversity and tailored functional studies.</title>
        <authorList>
            <person name="Wylensek D."/>
            <person name="Hitch T.C.A."/>
            <person name="Clavel T."/>
        </authorList>
    </citation>
    <scope>NUCLEOTIDE SEQUENCE [LARGE SCALE GENOMIC DNA]</scope>
    <source>
        <strain evidence="5 6">WCA3-601-WT-6H</strain>
    </source>
</reference>
<dbReference type="SUPFAM" id="SSF54197">
    <property type="entry name" value="HIT-like"/>
    <property type="match status" value="1"/>
</dbReference>
<dbReference type="InterPro" id="IPR011146">
    <property type="entry name" value="HIT-like"/>
</dbReference>
<evidence type="ECO:0000256" key="1">
    <source>
        <dbReference type="PIRSR" id="PIRSR601310-1"/>
    </source>
</evidence>
<dbReference type="PROSITE" id="PS00892">
    <property type="entry name" value="HIT_1"/>
    <property type="match status" value="1"/>
</dbReference>
<name>A0A6L5YIV4_9FIRM</name>
<comment type="caution">
    <text evidence="5">The sequence shown here is derived from an EMBL/GenBank/DDBJ whole genome shotgun (WGS) entry which is preliminary data.</text>
</comment>
<dbReference type="Gene3D" id="3.30.428.10">
    <property type="entry name" value="HIT-like"/>
    <property type="match status" value="1"/>
</dbReference>
<evidence type="ECO:0000256" key="2">
    <source>
        <dbReference type="PIRSR" id="PIRSR601310-3"/>
    </source>
</evidence>
<dbReference type="PRINTS" id="PR00332">
    <property type="entry name" value="HISTRIAD"/>
</dbReference>
<dbReference type="GO" id="GO:0003824">
    <property type="term" value="F:catalytic activity"/>
    <property type="evidence" value="ECO:0007669"/>
    <property type="project" value="InterPro"/>
</dbReference>
<dbReference type="CDD" id="cd01277">
    <property type="entry name" value="HINT_subgroup"/>
    <property type="match status" value="1"/>
</dbReference>
<feature type="short sequence motif" description="Histidine triad motif" evidence="2 3">
    <location>
        <begin position="99"/>
        <end position="103"/>
    </location>
</feature>
<feature type="domain" description="HIT" evidence="4">
    <location>
        <begin position="7"/>
        <end position="114"/>
    </location>
</feature>
<dbReference type="RefSeq" id="WP_154496526.1">
    <property type="nucleotide sequence ID" value="NZ_VUMU01000010.1"/>
</dbReference>